<gene>
    <name evidence="5" type="primary">mcp</name>
    <name evidence="5" type="ORF">OTERR_30040</name>
</gene>
<proteinExistence type="predicted"/>
<name>A0A5C1EC00_9RHOO</name>
<dbReference type="Proteomes" id="UP000323671">
    <property type="component" value="Chromosome"/>
</dbReference>
<keyword evidence="1 2" id="KW-0807">Transducer</keyword>
<feature type="transmembrane region" description="Helical" evidence="3">
    <location>
        <begin position="21"/>
        <end position="39"/>
    </location>
</feature>
<dbReference type="RefSeq" id="WP_281290338.1">
    <property type="nucleotide sequence ID" value="NZ_CP022579.1"/>
</dbReference>
<keyword evidence="3" id="KW-1133">Transmembrane helix</keyword>
<dbReference type="InterPro" id="IPR004089">
    <property type="entry name" value="MCPsignal_dom"/>
</dbReference>
<dbReference type="Gene3D" id="1.10.287.950">
    <property type="entry name" value="Methyl-accepting chemotaxis protein"/>
    <property type="match status" value="1"/>
</dbReference>
<dbReference type="AlphaFoldDB" id="A0A5C1EC00"/>
<evidence type="ECO:0000259" key="4">
    <source>
        <dbReference type="PROSITE" id="PS50111"/>
    </source>
</evidence>
<keyword evidence="3" id="KW-0812">Transmembrane</keyword>
<accession>A0A5C1EC00</accession>
<dbReference type="PANTHER" id="PTHR32089:SF112">
    <property type="entry name" value="LYSOZYME-LIKE PROTEIN-RELATED"/>
    <property type="match status" value="1"/>
</dbReference>
<keyword evidence="6" id="KW-1185">Reference proteome</keyword>
<dbReference type="SUPFAM" id="SSF58104">
    <property type="entry name" value="Methyl-accepting chemotaxis protein (MCP) signaling domain"/>
    <property type="match status" value="1"/>
</dbReference>
<evidence type="ECO:0000256" key="3">
    <source>
        <dbReference type="SAM" id="Phobius"/>
    </source>
</evidence>
<dbReference type="PROSITE" id="PS50111">
    <property type="entry name" value="CHEMOTAXIS_TRANSDUC_2"/>
    <property type="match status" value="1"/>
</dbReference>
<evidence type="ECO:0000313" key="5">
    <source>
        <dbReference type="EMBL" id="QEL66480.1"/>
    </source>
</evidence>
<organism evidence="5 6">
    <name type="scientific">Oryzomicrobium terrae</name>
    <dbReference type="NCBI Taxonomy" id="1735038"/>
    <lineage>
        <taxon>Bacteria</taxon>
        <taxon>Pseudomonadati</taxon>
        <taxon>Pseudomonadota</taxon>
        <taxon>Betaproteobacteria</taxon>
        <taxon>Rhodocyclales</taxon>
        <taxon>Rhodocyclaceae</taxon>
        <taxon>Oryzomicrobium</taxon>
    </lineage>
</organism>
<keyword evidence="3" id="KW-0472">Membrane</keyword>
<evidence type="ECO:0000313" key="6">
    <source>
        <dbReference type="Proteomes" id="UP000323671"/>
    </source>
</evidence>
<reference evidence="5 6" key="1">
    <citation type="submission" date="2017-07" db="EMBL/GenBank/DDBJ databases">
        <title>Complete genome sequence of Oryzomicrobium terrae TPP412.</title>
        <authorList>
            <person name="Chiu L.-W."/>
            <person name="Lo K.-J."/>
            <person name="Tsai Y.-M."/>
            <person name="Lin S.-S."/>
            <person name="Kuo C.-H."/>
            <person name="Liu C.-T."/>
        </authorList>
    </citation>
    <scope>NUCLEOTIDE SEQUENCE [LARGE SCALE GENOMIC DNA]</scope>
    <source>
        <strain evidence="5 6">TPP412</strain>
    </source>
</reference>
<dbReference type="PANTHER" id="PTHR32089">
    <property type="entry name" value="METHYL-ACCEPTING CHEMOTAXIS PROTEIN MCPB"/>
    <property type="match status" value="1"/>
</dbReference>
<dbReference type="EMBL" id="CP022579">
    <property type="protein sequence ID" value="QEL66480.1"/>
    <property type="molecule type" value="Genomic_DNA"/>
</dbReference>
<dbReference type="GO" id="GO:0007165">
    <property type="term" value="P:signal transduction"/>
    <property type="evidence" value="ECO:0007669"/>
    <property type="project" value="UniProtKB-KW"/>
</dbReference>
<evidence type="ECO:0000256" key="1">
    <source>
        <dbReference type="ARBA" id="ARBA00023224"/>
    </source>
</evidence>
<dbReference type="KEGG" id="otr:OTERR_30040"/>
<protein>
    <submittedName>
        <fullName evidence="5">Methyl-accepting chemotaxis protein</fullName>
    </submittedName>
</protein>
<dbReference type="GO" id="GO:0016020">
    <property type="term" value="C:membrane"/>
    <property type="evidence" value="ECO:0007669"/>
    <property type="project" value="InterPro"/>
</dbReference>
<sequence>MTDRQRDGQYTEERGAIGRGAWVGILAAGGLVAWLWVAPAAPLDVLLGQSVLALLAVAVPLLARWRGAPARSGDGGVPAAAAEGRAEVGDGAATTGFGEQLRVRVREFVEEARRIGTAAAVDSAVLSRRVQETTRLADQQRDLAGAIFAATGATRSATDTASQHADEIRTSTETNLVAVRGAHRDLQDVRERILRISADTAGSTERVAELSRRSREIRDIGMLINDISDQTNLLALNAAIEAARAGEAGRGFAVVADEVRKLAERVKTATGVISASTVTMQRLVEETEVQMASIRDDSGHAAQAVARTVGDFDRVVEDLGRAGAGLGVVADSLHHIQSANTQIHAQVEEIKALSDQASTSMDESTRAAASLQAQTERLYALGARFSIADSAFDRILATAQRLAAQVGDCLSQHLRQGVDVFDQHYQPVPGTEPAKFTTRYDQAVEAELQRIYDIGIGDLPGALLVCACDNQGYMPAHHRKFSEPLNGDAKHNQVFSRHKRIYNDPVGLRSARNRERFLLQTLLRDTGEVLSELAMPILVDGRHWGALRTAFPPEVLTGGAGAAART</sequence>
<dbReference type="SMART" id="SM00283">
    <property type="entry name" value="MA"/>
    <property type="match status" value="1"/>
</dbReference>
<evidence type="ECO:0000256" key="2">
    <source>
        <dbReference type="PROSITE-ProRule" id="PRU00284"/>
    </source>
</evidence>
<feature type="domain" description="Methyl-accepting transducer" evidence="4">
    <location>
        <begin position="118"/>
        <end position="372"/>
    </location>
</feature>
<dbReference type="Pfam" id="PF00015">
    <property type="entry name" value="MCPsignal"/>
    <property type="match status" value="1"/>
</dbReference>